<dbReference type="SUPFAM" id="SSF46955">
    <property type="entry name" value="Putative DNA-binding domain"/>
    <property type="match status" value="1"/>
</dbReference>
<proteinExistence type="predicted"/>
<evidence type="ECO:0000313" key="3">
    <source>
        <dbReference type="EMBL" id="OXB18281.1"/>
    </source>
</evidence>
<feature type="domain" description="Helix-turn-helix" evidence="1">
    <location>
        <begin position="40"/>
        <end position="84"/>
    </location>
</feature>
<keyword evidence="5" id="KW-1185">Reference proteome</keyword>
<dbReference type="EMBL" id="MIKE01000022">
    <property type="protein sequence ID" value="OHT45623.1"/>
    <property type="molecule type" value="Genomic_DNA"/>
</dbReference>
<evidence type="ECO:0000313" key="4">
    <source>
        <dbReference type="Proteomes" id="UP000180252"/>
    </source>
</evidence>
<dbReference type="Proteomes" id="UP000198319">
    <property type="component" value="Unassembled WGS sequence"/>
</dbReference>
<comment type="caution">
    <text evidence="2">The sequence shown here is derived from an EMBL/GenBank/DDBJ whole genome shotgun (WGS) entry which is preliminary data.</text>
</comment>
<dbReference type="AlphaFoldDB" id="A0A1S1JBJ3"/>
<dbReference type="OrthoDB" id="1097811at2"/>
<evidence type="ECO:0000259" key="1">
    <source>
        <dbReference type="Pfam" id="PF12728"/>
    </source>
</evidence>
<gene>
    <name evidence="3" type="ORF">B0A71_15275</name>
    <name evidence="2" type="ORF">BHE19_07250</name>
</gene>
<evidence type="ECO:0000313" key="5">
    <source>
        <dbReference type="Proteomes" id="UP000198319"/>
    </source>
</evidence>
<dbReference type="Proteomes" id="UP000180252">
    <property type="component" value="Unassembled WGS sequence"/>
</dbReference>
<dbReference type="EMBL" id="MUHG01000023">
    <property type="protein sequence ID" value="OXB18281.1"/>
    <property type="molecule type" value="Genomic_DNA"/>
</dbReference>
<reference evidence="2" key="1">
    <citation type="submission" date="2016-09" db="EMBL/GenBank/DDBJ databases">
        <authorList>
            <person name="Capua I."/>
            <person name="De Benedictis P."/>
            <person name="Joannis T."/>
            <person name="Lombin L.H."/>
            <person name="Cattoli G."/>
        </authorList>
    </citation>
    <scope>NUCLEOTIDE SEQUENCE [LARGE SCALE GENOMIC DNA]</scope>
    <source>
        <strain evidence="2">MSU</strain>
    </source>
</reference>
<evidence type="ECO:0000313" key="2">
    <source>
        <dbReference type="EMBL" id="OHT45623.1"/>
    </source>
</evidence>
<dbReference type="InterPro" id="IPR041657">
    <property type="entry name" value="HTH_17"/>
</dbReference>
<name>A0A1S1JBJ3_9FLAO</name>
<protein>
    <recommendedName>
        <fullName evidence="1">Helix-turn-helix domain-containing protein</fullName>
    </recommendedName>
</protein>
<reference evidence="4" key="2">
    <citation type="submission" date="2016-09" db="EMBL/GenBank/DDBJ databases">
        <authorList>
            <person name="Chen S."/>
            <person name="Walker E."/>
        </authorList>
    </citation>
    <scope>NUCLEOTIDE SEQUENCE [LARGE SCALE GENOMIC DNA]</scope>
    <source>
        <strain evidence="4">MSU</strain>
    </source>
</reference>
<sequence>MVIMNNQIFLNGITIEQLAEVLKPLLLAKTQEQNLSENPLLTRDEVCELLSFNKTSLWKHTKSGRLKSYGIGNRVYYKRDEVLEAVKPINS</sequence>
<accession>A0A1S1JBJ3</accession>
<dbReference type="Pfam" id="PF12728">
    <property type="entry name" value="HTH_17"/>
    <property type="match status" value="1"/>
</dbReference>
<organism evidence="2 4">
    <name type="scientific">Flavobacterium tructae</name>
    <dbReference type="NCBI Taxonomy" id="1114873"/>
    <lineage>
        <taxon>Bacteria</taxon>
        <taxon>Pseudomonadati</taxon>
        <taxon>Bacteroidota</taxon>
        <taxon>Flavobacteriia</taxon>
        <taxon>Flavobacteriales</taxon>
        <taxon>Flavobacteriaceae</taxon>
        <taxon>Flavobacterium</taxon>
    </lineage>
</organism>
<reference evidence="3 5" key="3">
    <citation type="submission" date="2016-11" db="EMBL/GenBank/DDBJ databases">
        <title>Whole genomes of Flavobacteriaceae.</title>
        <authorList>
            <person name="Stine C."/>
            <person name="Li C."/>
            <person name="Tadesse D."/>
        </authorList>
    </citation>
    <scope>NUCLEOTIDE SEQUENCE [LARGE SCALE GENOMIC DNA]</scope>
    <source>
        <strain evidence="3 5">ATCC BAA-2541</strain>
    </source>
</reference>
<dbReference type="InterPro" id="IPR009061">
    <property type="entry name" value="DNA-bd_dom_put_sf"/>
</dbReference>
<dbReference type="STRING" id="1278819.BHE19_07250"/>